<evidence type="ECO:0000313" key="1">
    <source>
        <dbReference type="EMBL" id="ERG92173.1"/>
    </source>
</evidence>
<accession>U1N6T6</accession>
<protein>
    <submittedName>
        <fullName evidence="1">Uncharacterized protein</fullName>
    </submittedName>
</protein>
<sequence length="152" mass="16954">MLDTNISSGSGDKPMRVYLDNQYSDEINRNIEVIRFNTVDEIARYDGEFMIDVERMVEGAVIRPLDSVLAAIDIDVRNSNAPTRSALTTAGIVQTTSCEEYSVDPLGSDVADCLPSMLTSCSTGRRTDHRQVDNFLIYEMVPESNHPRSVFI</sequence>
<dbReference type="AlphaFoldDB" id="U1N6T6"/>
<reference evidence="1 2" key="1">
    <citation type="journal article" date="2013" name="PLoS ONE">
        <title>Assembly-driven community genomics of a hypersaline microbial ecosystem.</title>
        <authorList>
            <person name="Podell S."/>
            <person name="Ugalde J.A."/>
            <person name="Narasingarao P."/>
            <person name="Banfield J.F."/>
            <person name="Heidelberg K.B."/>
            <person name="Allen E.E."/>
        </authorList>
    </citation>
    <scope>NUCLEOTIDE SEQUENCE [LARGE SCALE GENOMIC DNA]</scope>
    <source>
        <strain evidence="2">J07HQW1</strain>
    </source>
</reference>
<dbReference type="Proteomes" id="UP000030649">
    <property type="component" value="Unassembled WGS sequence"/>
</dbReference>
<gene>
    <name evidence="1" type="ORF">J07HQW1_02208</name>
</gene>
<dbReference type="HOGENOM" id="CLU_1718180_0_0_2"/>
<proteinExistence type="predicted"/>
<dbReference type="EMBL" id="KE356560">
    <property type="protein sequence ID" value="ERG92173.1"/>
    <property type="molecule type" value="Genomic_DNA"/>
</dbReference>
<evidence type="ECO:0000313" key="2">
    <source>
        <dbReference type="Proteomes" id="UP000030649"/>
    </source>
</evidence>
<organism evidence="1 2">
    <name type="scientific">Haloquadratum walsbyi J07HQW1</name>
    <dbReference type="NCBI Taxonomy" id="1238424"/>
    <lineage>
        <taxon>Archaea</taxon>
        <taxon>Methanobacteriati</taxon>
        <taxon>Methanobacteriota</taxon>
        <taxon>Stenosarchaea group</taxon>
        <taxon>Halobacteria</taxon>
        <taxon>Halobacteriales</taxon>
        <taxon>Haloferacaceae</taxon>
        <taxon>Haloquadratum</taxon>
    </lineage>
</organism>
<name>U1N6T6_9EURY</name>